<evidence type="ECO:0000256" key="7">
    <source>
        <dbReference type="ARBA" id="ARBA00023239"/>
    </source>
</evidence>
<evidence type="ECO:0000256" key="8">
    <source>
        <dbReference type="ARBA" id="ARBA00023270"/>
    </source>
</evidence>
<comment type="pathway">
    <text evidence="2">Amino-sugar metabolism; N-acetylneuraminate degradation.</text>
</comment>
<dbReference type="PANTHER" id="PTHR12128:SF21">
    <property type="entry name" value="N-ACETYLNEURAMINATE LYASE"/>
    <property type="match status" value="1"/>
</dbReference>
<dbReference type="EMBL" id="JAZDUA010000138">
    <property type="protein sequence ID" value="KAK7866729.1"/>
    <property type="molecule type" value="Genomic_DNA"/>
</dbReference>
<dbReference type="PIRSF" id="PIRSF001365">
    <property type="entry name" value="DHDPS"/>
    <property type="match status" value="1"/>
</dbReference>
<evidence type="ECO:0000256" key="5">
    <source>
        <dbReference type="ARBA" id="ARBA00012911"/>
    </source>
</evidence>
<sequence length="304" mass="32861">MKLKFSGLMAPVLTPFNDDRDQTVNLDIIPEYAKYLKSIGILGVLVNGTSGEGMSMTVSERKAVTQVWAKAVKETKQSLMVQVGGACLKDVQELAKHCEEHGVDSLLCLPDLFNKPATVDELVTYLGIVASAAPKTPLLYYHLPGYTGVNLEMSKVLAAASAKIPSFAGAKYTHTDLQEGVRCLKVNGGDISMFLGCDEILAGAFVLGFDSAIATTLNMVPDPSLKILAAIKNNSNKDARDQQIKLNELIRIMTRNGGWVATMKVAMNVITPINVGRPRPPLTALTEAQITQMKTELKSLIQVK</sequence>
<accession>A0AAN9Z8K8</accession>
<comment type="similarity">
    <text evidence="3">Belongs to the DapA family. NanA subfamily.</text>
</comment>
<evidence type="ECO:0000256" key="2">
    <source>
        <dbReference type="ARBA" id="ARBA00004878"/>
    </source>
</evidence>
<dbReference type="GO" id="GO:0008747">
    <property type="term" value="F:N-acetylneuraminate lyase activity"/>
    <property type="evidence" value="ECO:0007669"/>
    <property type="project" value="UniProtKB-EC"/>
</dbReference>
<keyword evidence="6" id="KW-0963">Cytoplasm</keyword>
<dbReference type="InterPro" id="IPR013785">
    <property type="entry name" value="Aldolase_TIM"/>
</dbReference>
<evidence type="ECO:0000313" key="14">
    <source>
        <dbReference type="EMBL" id="KAK7866729.1"/>
    </source>
</evidence>
<dbReference type="EC" id="4.1.3.3" evidence="5"/>
<evidence type="ECO:0000256" key="9">
    <source>
        <dbReference type="ARBA" id="ARBA00023277"/>
    </source>
</evidence>
<evidence type="ECO:0000313" key="15">
    <source>
        <dbReference type="Proteomes" id="UP001378592"/>
    </source>
</evidence>
<proteinExistence type="inferred from homology"/>
<keyword evidence="7 11" id="KW-0456">Lyase</keyword>
<evidence type="ECO:0000256" key="3">
    <source>
        <dbReference type="ARBA" id="ARBA00006324"/>
    </source>
</evidence>
<evidence type="ECO:0000256" key="10">
    <source>
        <dbReference type="ARBA" id="ARBA00044906"/>
    </source>
</evidence>
<evidence type="ECO:0000256" key="6">
    <source>
        <dbReference type="ARBA" id="ARBA00022490"/>
    </source>
</evidence>
<keyword evidence="15" id="KW-1185">Reference proteome</keyword>
<comment type="caution">
    <text evidence="14">The sequence shown here is derived from an EMBL/GenBank/DDBJ whole genome shotgun (WGS) entry which is preliminary data.</text>
</comment>
<keyword evidence="9" id="KW-0119">Carbohydrate metabolism</keyword>
<evidence type="ECO:0000256" key="11">
    <source>
        <dbReference type="PIRNR" id="PIRNR001365"/>
    </source>
</evidence>
<dbReference type="Proteomes" id="UP001378592">
    <property type="component" value="Unassembled WGS sequence"/>
</dbReference>
<protein>
    <recommendedName>
        <fullName evidence="5">N-acetylneuraminate lyase</fullName>
        <ecNumber evidence="5">4.1.3.3</ecNumber>
    </recommendedName>
</protein>
<evidence type="ECO:0000256" key="13">
    <source>
        <dbReference type="PIRSR" id="PIRSR001365-2"/>
    </source>
</evidence>
<keyword evidence="8" id="KW-0704">Schiff base</keyword>
<comment type="subcellular location">
    <subcellularLocation>
        <location evidence="1">Cytoplasm</location>
    </subcellularLocation>
</comment>
<dbReference type="PRINTS" id="PR00146">
    <property type="entry name" value="DHPICSNTHASE"/>
</dbReference>
<dbReference type="GO" id="GO:0005737">
    <property type="term" value="C:cytoplasm"/>
    <property type="evidence" value="ECO:0007669"/>
    <property type="project" value="UniProtKB-SubCell"/>
</dbReference>
<evidence type="ECO:0000256" key="1">
    <source>
        <dbReference type="ARBA" id="ARBA00004496"/>
    </source>
</evidence>
<evidence type="ECO:0000256" key="4">
    <source>
        <dbReference type="ARBA" id="ARBA00011881"/>
    </source>
</evidence>
<dbReference type="AlphaFoldDB" id="A0AAN9Z8K8"/>
<feature type="active site" description="Schiff-base intermediate with substrate" evidence="12">
    <location>
        <position position="171"/>
    </location>
</feature>
<feature type="active site" description="Proton donor/acceptor" evidence="12">
    <location>
        <position position="141"/>
    </location>
</feature>
<evidence type="ECO:0000256" key="12">
    <source>
        <dbReference type="PIRSR" id="PIRSR001365-1"/>
    </source>
</evidence>
<reference evidence="14 15" key="1">
    <citation type="submission" date="2024-03" db="EMBL/GenBank/DDBJ databases">
        <title>The genome assembly and annotation of the cricket Gryllus longicercus Weissman &amp; Gray.</title>
        <authorList>
            <person name="Szrajer S."/>
            <person name="Gray D."/>
            <person name="Ylla G."/>
        </authorList>
    </citation>
    <scope>NUCLEOTIDE SEQUENCE [LARGE SCALE GENOMIC DNA]</scope>
    <source>
        <strain evidence="14">DAG 2021-001</strain>
        <tissue evidence="14">Whole body minus gut</tissue>
    </source>
</reference>
<dbReference type="Pfam" id="PF00701">
    <property type="entry name" value="DHDPS"/>
    <property type="match status" value="1"/>
</dbReference>
<comment type="subunit">
    <text evidence="4">Homotetramer.</text>
</comment>
<name>A0AAN9Z8K8_9ORTH</name>
<feature type="binding site" evidence="13">
    <location>
        <position position="213"/>
    </location>
    <ligand>
        <name>pyruvate</name>
        <dbReference type="ChEBI" id="CHEBI:15361"/>
    </ligand>
</feature>
<dbReference type="Gene3D" id="3.20.20.70">
    <property type="entry name" value="Aldolase class I"/>
    <property type="match status" value="1"/>
</dbReference>
<dbReference type="InterPro" id="IPR002220">
    <property type="entry name" value="DapA-like"/>
</dbReference>
<organism evidence="14 15">
    <name type="scientific">Gryllus longicercus</name>
    <dbReference type="NCBI Taxonomy" id="2509291"/>
    <lineage>
        <taxon>Eukaryota</taxon>
        <taxon>Metazoa</taxon>
        <taxon>Ecdysozoa</taxon>
        <taxon>Arthropoda</taxon>
        <taxon>Hexapoda</taxon>
        <taxon>Insecta</taxon>
        <taxon>Pterygota</taxon>
        <taxon>Neoptera</taxon>
        <taxon>Polyneoptera</taxon>
        <taxon>Orthoptera</taxon>
        <taxon>Ensifera</taxon>
        <taxon>Gryllidea</taxon>
        <taxon>Grylloidea</taxon>
        <taxon>Gryllidae</taxon>
        <taxon>Gryllinae</taxon>
        <taxon>Gryllus</taxon>
    </lineage>
</organism>
<dbReference type="SUPFAM" id="SSF51569">
    <property type="entry name" value="Aldolase"/>
    <property type="match status" value="1"/>
</dbReference>
<dbReference type="PANTHER" id="PTHR12128">
    <property type="entry name" value="DIHYDRODIPICOLINATE SYNTHASE"/>
    <property type="match status" value="1"/>
</dbReference>
<dbReference type="SMART" id="SM01130">
    <property type="entry name" value="DHDPS"/>
    <property type="match status" value="1"/>
</dbReference>
<gene>
    <name evidence="14" type="ORF">R5R35_003150</name>
</gene>
<comment type="catalytic activity">
    <reaction evidence="10">
        <text>aceneuramate = aldehydo-N-acetyl-D-mannosamine + pyruvate</text>
        <dbReference type="Rhea" id="RHEA:23296"/>
        <dbReference type="ChEBI" id="CHEBI:15361"/>
        <dbReference type="ChEBI" id="CHEBI:17122"/>
        <dbReference type="ChEBI" id="CHEBI:173083"/>
        <dbReference type="EC" id="4.1.3.3"/>
    </reaction>
</comment>